<dbReference type="EMBL" id="CP002205">
    <property type="protein sequence ID" value="ADN09431.1"/>
    <property type="molecule type" value="Genomic_DNA"/>
</dbReference>
<proteinExistence type="predicted"/>
<keyword evidence="1" id="KW-0175">Coiled coil</keyword>
<dbReference type="STRING" id="563040.Saut_1384"/>
<accession>E0UTY7</accession>
<feature type="signal peptide" evidence="2">
    <location>
        <begin position="1"/>
        <end position="19"/>
    </location>
</feature>
<dbReference type="GO" id="GO:0015562">
    <property type="term" value="F:efflux transmembrane transporter activity"/>
    <property type="evidence" value="ECO:0007669"/>
    <property type="project" value="InterPro"/>
</dbReference>
<dbReference type="eggNOG" id="COG1538">
    <property type="taxonomic scope" value="Bacteria"/>
</dbReference>
<evidence type="ECO:0000313" key="4">
    <source>
        <dbReference type="Proteomes" id="UP000007803"/>
    </source>
</evidence>
<dbReference type="KEGG" id="sua:Saut_1384"/>
<keyword evidence="2" id="KW-0732">Signal</keyword>
<protein>
    <recommendedName>
        <fullName evidence="5">Outer membrane efflux protein</fullName>
    </recommendedName>
</protein>
<sequence>MTKKIILILILSMTLDANIIDFYKKTVTTLQYNQKYELNTKANKLNKSGVVYSKYANFSLNADYSKTKAKRLTNAFDTTNVTFNDTLDLFDKSSYKIDALTLDLKSKKSVLNIQKEQLFISLVNMIALYNKTLEQLSLYKALFNEQEDIYGKLQKLQQKGAITSMDLLRFKNQLTSLEMTIINQENEILKMKKQLNLYAPNQQIPPLKSSKLLYSKEDFLSRNPQLSLNNTDAQKLLVQAKGLERSYLPDVTAGAAYQQLGDPTSYGNNYSFIVGLQIPLNAGNFKEAQALKVKALSLKSQNIQYKIRRKNEYTTRYQDYINAVQQLKVLYKNLDDYEKSEKTIKTAYLRQYVDFNTYMQTLLQTLHVKEQILEIKSKKELEATVLNNIASGIIYE</sequence>
<evidence type="ECO:0000313" key="3">
    <source>
        <dbReference type="EMBL" id="ADN09431.1"/>
    </source>
</evidence>
<dbReference type="AlphaFoldDB" id="E0UTY7"/>
<gene>
    <name evidence="3" type="ordered locus">Saut_1384</name>
</gene>
<dbReference type="OrthoDB" id="5317248at2"/>
<feature type="chain" id="PRO_5003141515" description="Outer membrane efflux protein" evidence="2">
    <location>
        <begin position="20"/>
        <end position="396"/>
    </location>
</feature>
<dbReference type="RefSeq" id="WP_013327184.1">
    <property type="nucleotide sequence ID" value="NC_014506.1"/>
</dbReference>
<dbReference type="Proteomes" id="UP000007803">
    <property type="component" value="Chromosome"/>
</dbReference>
<dbReference type="SUPFAM" id="SSF56954">
    <property type="entry name" value="Outer membrane efflux proteins (OEP)"/>
    <property type="match status" value="1"/>
</dbReference>
<dbReference type="HOGENOM" id="CLU_696230_0_0_7"/>
<name>E0UTY7_SULAO</name>
<evidence type="ECO:0000256" key="2">
    <source>
        <dbReference type="SAM" id="SignalP"/>
    </source>
</evidence>
<evidence type="ECO:0008006" key="5">
    <source>
        <dbReference type="Google" id="ProtNLM"/>
    </source>
</evidence>
<keyword evidence="4" id="KW-1185">Reference proteome</keyword>
<reference evidence="4" key="1">
    <citation type="journal article" date="2010" name="Stand. Genomic Sci.">
        <title>Complete genome sequence of Sulfurimonas autotrophica type strain (OK10).</title>
        <authorList>
            <person name="Sikorski J."/>
            <person name="Munk C."/>
            <person name="Lapidus A."/>
            <person name="Djao O."/>
            <person name="Lucas S."/>
            <person name="Glavina Del Rio T."/>
            <person name="Nolan M."/>
            <person name="Tice H."/>
            <person name="Han C."/>
            <person name="Cheng J."/>
            <person name="Tapia R."/>
            <person name="Goodwin L."/>
            <person name="Pitluck S."/>
            <person name="Liolios K."/>
            <person name="Ivanova N."/>
            <person name="Mavromatis K."/>
            <person name="Mikhailova N."/>
            <person name="Pati A."/>
            <person name="Sims D."/>
            <person name="Meincke L."/>
            <person name="Brettin T."/>
            <person name="Detter J."/>
            <person name="Chen A."/>
            <person name="Palaniappan K."/>
            <person name="Land M."/>
            <person name="Hauser L."/>
            <person name="Chang Y."/>
            <person name="Jeffries C."/>
            <person name="Rohde M."/>
            <person name="Lang E."/>
            <person name="Spring S."/>
            <person name="Goker M."/>
            <person name="Woyke T."/>
            <person name="Bristow J."/>
            <person name="Eisen J."/>
            <person name="Markowitz V."/>
            <person name="Hugenholtz P."/>
            <person name="Kyrpides N."/>
            <person name="Klenk H."/>
        </authorList>
    </citation>
    <scope>NUCLEOTIDE SEQUENCE [LARGE SCALE GENOMIC DNA]</scope>
    <source>
        <strain evidence="4">ATCC BAA-671 / DSM 16294 / JCM 11897 / OK10</strain>
    </source>
</reference>
<dbReference type="Gene3D" id="1.20.1600.10">
    <property type="entry name" value="Outer membrane efflux proteins (OEP)"/>
    <property type="match status" value="1"/>
</dbReference>
<evidence type="ECO:0000256" key="1">
    <source>
        <dbReference type="SAM" id="Coils"/>
    </source>
</evidence>
<organism evidence="3 4">
    <name type="scientific">Sulfurimonas autotrophica (strain ATCC BAA-671 / DSM 16294 / JCM 11897 / OK10)</name>
    <dbReference type="NCBI Taxonomy" id="563040"/>
    <lineage>
        <taxon>Bacteria</taxon>
        <taxon>Pseudomonadati</taxon>
        <taxon>Campylobacterota</taxon>
        <taxon>Epsilonproteobacteria</taxon>
        <taxon>Campylobacterales</taxon>
        <taxon>Sulfurimonadaceae</taxon>
        <taxon>Sulfurimonas</taxon>
    </lineage>
</organism>
<feature type="coiled-coil region" evidence="1">
    <location>
        <begin position="167"/>
        <end position="194"/>
    </location>
</feature>